<name>A0A8H9IT36_9PSEU</name>
<dbReference type="InterPro" id="IPR050109">
    <property type="entry name" value="HTH-type_TetR-like_transc_reg"/>
</dbReference>
<protein>
    <recommendedName>
        <fullName evidence="6">HTH tetR-type domain-containing protein</fullName>
    </recommendedName>
</protein>
<reference evidence="7" key="2">
    <citation type="submission" date="2020-09" db="EMBL/GenBank/DDBJ databases">
        <authorList>
            <person name="Sun Q."/>
            <person name="Zhou Y."/>
        </authorList>
    </citation>
    <scope>NUCLEOTIDE SEQUENCE</scope>
    <source>
        <strain evidence="7">CGMCC 4.7679</strain>
    </source>
</reference>
<evidence type="ECO:0000256" key="2">
    <source>
        <dbReference type="ARBA" id="ARBA00023015"/>
    </source>
</evidence>
<dbReference type="Pfam" id="PF00440">
    <property type="entry name" value="TetR_N"/>
    <property type="match status" value="1"/>
</dbReference>
<dbReference type="PROSITE" id="PS50977">
    <property type="entry name" value="HTH_TETR_2"/>
    <property type="match status" value="1"/>
</dbReference>
<reference evidence="7" key="1">
    <citation type="journal article" date="2014" name="Int. J. Syst. Evol. Microbiol.">
        <title>Complete genome sequence of Corynebacterium casei LMG S-19264T (=DSM 44701T), isolated from a smear-ripened cheese.</title>
        <authorList>
            <consortium name="US DOE Joint Genome Institute (JGI-PGF)"/>
            <person name="Walter F."/>
            <person name="Albersmeier A."/>
            <person name="Kalinowski J."/>
            <person name="Ruckert C."/>
        </authorList>
    </citation>
    <scope>NUCLEOTIDE SEQUENCE</scope>
    <source>
        <strain evidence="7">CGMCC 4.7679</strain>
    </source>
</reference>
<dbReference type="Proteomes" id="UP000658656">
    <property type="component" value="Unassembled WGS sequence"/>
</dbReference>
<dbReference type="SUPFAM" id="SSF46689">
    <property type="entry name" value="Homeodomain-like"/>
    <property type="match status" value="1"/>
</dbReference>
<keyword evidence="4" id="KW-0804">Transcription</keyword>
<keyword evidence="8" id="KW-1185">Reference proteome</keyword>
<dbReference type="EMBL" id="BNAV01000002">
    <property type="protein sequence ID" value="GHF44005.1"/>
    <property type="molecule type" value="Genomic_DNA"/>
</dbReference>
<evidence type="ECO:0000313" key="7">
    <source>
        <dbReference type="EMBL" id="GHF44005.1"/>
    </source>
</evidence>
<dbReference type="GO" id="GO:0046677">
    <property type="term" value="P:response to antibiotic"/>
    <property type="evidence" value="ECO:0007669"/>
    <property type="project" value="InterPro"/>
</dbReference>
<dbReference type="InterPro" id="IPR023772">
    <property type="entry name" value="DNA-bd_HTH_TetR-type_CS"/>
</dbReference>
<feature type="DNA-binding region" description="H-T-H motif" evidence="5">
    <location>
        <begin position="39"/>
        <end position="58"/>
    </location>
</feature>
<dbReference type="PRINTS" id="PR00455">
    <property type="entry name" value="HTHTETR"/>
</dbReference>
<dbReference type="GO" id="GO:0003700">
    <property type="term" value="F:DNA-binding transcription factor activity"/>
    <property type="evidence" value="ECO:0007669"/>
    <property type="project" value="TreeGrafter"/>
</dbReference>
<proteinExistence type="predicted"/>
<dbReference type="InterPro" id="IPR036271">
    <property type="entry name" value="Tet_transcr_reg_TetR-rel_C_sf"/>
</dbReference>
<dbReference type="InterPro" id="IPR003012">
    <property type="entry name" value="Tet_transcr_reg_TetR"/>
</dbReference>
<evidence type="ECO:0000313" key="8">
    <source>
        <dbReference type="Proteomes" id="UP000658656"/>
    </source>
</evidence>
<dbReference type="InterPro" id="IPR009057">
    <property type="entry name" value="Homeodomain-like_sf"/>
</dbReference>
<dbReference type="PANTHER" id="PTHR30055">
    <property type="entry name" value="HTH-TYPE TRANSCRIPTIONAL REGULATOR RUTR"/>
    <property type="match status" value="1"/>
</dbReference>
<dbReference type="GO" id="GO:0045892">
    <property type="term" value="P:negative regulation of DNA-templated transcription"/>
    <property type="evidence" value="ECO:0007669"/>
    <property type="project" value="InterPro"/>
</dbReference>
<dbReference type="Pfam" id="PF02909">
    <property type="entry name" value="TetR_C_1"/>
    <property type="match status" value="1"/>
</dbReference>
<keyword evidence="3 5" id="KW-0238">DNA-binding</keyword>
<comment type="caution">
    <text evidence="7">The sequence shown here is derived from an EMBL/GenBank/DDBJ whole genome shotgun (WGS) entry which is preliminary data.</text>
</comment>
<dbReference type="Gene3D" id="1.10.357.10">
    <property type="entry name" value="Tetracycline Repressor, domain 2"/>
    <property type="match status" value="1"/>
</dbReference>
<accession>A0A8H9IT36</accession>
<keyword evidence="2" id="KW-0805">Transcription regulation</keyword>
<dbReference type="InterPro" id="IPR001647">
    <property type="entry name" value="HTH_TetR"/>
</dbReference>
<dbReference type="PROSITE" id="PS01081">
    <property type="entry name" value="HTH_TETR_1"/>
    <property type="match status" value="1"/>
</dbReference>
<dbReference type="PRINTS" id="PR00400">
    <property type="entry name" value="TETREPRESSOR"/>
</dbReference>
<evidence type="ECO:0000256" key="1">
    <source>
        <dbReference type="ARBA" id="ARBA00022491"/>
    </source>
</evidence>
<dbReference type="AlphaFoldDB" id="A0A8H9IT36"/>
<evidence type="ECO:0000256" key="5">
    <source>
        <dbReference type="PROSITE-ProRule" id="PRU00335"/>
    </source>
</evidence>
<sequence length="229" mass="24775">MTLVYTDSVPRPRIPLISRHNALVAALEIMDSEGLEALSIRRLAAALGVNGASLYHHFASKEEILAGTVEIALAEAHDGREPSGTWREWLPENARNLRRTLLAHPALLPVVAGLRMHDLGPRLLKAPAGRLLDEGVPVAVVVPLLDALAAFVISSSIHETVVETRDDQLAALAEQDPPLARALTDRGLGAGQIFDLVVTCILDAIESAVEQQRARWTPMNPRGRRRATG</sequence>
<evidence type="ECO:0000256" key="3">
    <source>
        <dbReference type="ARBA" id="ARBA00023125"/>
    </source>
</evidence>
<dbReference type="InterPro" id="IPR004111">
    <property type="entry name" value="Repressor_TetR_C"/>
</dbReference>
<evidence type="ECO:0000259" key="6">
    <source>
        <dbReference type="PROSITE" id="PS50977"/>
    </source>
</evidence>
<dbReference type="GO" id="GO:0000976">
    <property type="term" value="F:transcription cis-regulatory region binding"/>
    <property type="evidence" value="ECO:0007669"/>
    <property type="project" value="TreeGrafter"/>
</dbReference>
<feature type="domain" description="HTH tetR-type" evidence="6">
    <location>
        <begin position="16"/>
        <end position="76"/>
    </location>
</feature>
<keyword evidence="1" id="KW-0678">Repressor</keyword>
<organism evidence="7 8">
    <name type="scientific">Amycolatopsis bartoniae</name>
    <dbReference type="NCBI Taxonomy" id="941986"/>
    <lineage>
        <taxon>Bacteria</taxon>
        <taxon>Bacillati</taxon>
        <taxon>Actinomycetota</taxon>
        <taxon>Actinomycetes</taxon>
        <taxon>Pseudonocardiales</taxon>
        <taxon>Pseudonocardiaceae</taxon>
        <taxon>Amycolatopsis</taxon>
    </lineage>
</organism>
<gene>
    <name evidence="7" type="ORF">GCM10017566_16090</name>
</gene>
<dbReference type="SUPFAM" id="SSF48498">
    <property type="entry name" value="Tetracyclin repressor-like, C-terminal domain"/>
    <property type="match status" value="1"/>
</dbReference>
<dbReference type="PANTHER" id="PTHR30055:SF151">
    <property type="entry name" value="TRANSCRIPTIONAL REGULATORY PROTEIN"/>
    <property type="match status" value="1"/>
</dbReference>
<evidence type="ECO:0000256" key="4">
    <source>
        <dbReference type="ARBA" id="ARBA00023163"/>
    </source>
</evidence>